<dbReference type="InterPro" id="IPR027843">
    <property type="entry name" value="DUF4440"/>
</dbReference>
<dbReference type="RefSeq" id="WP_152225661.1">
    <property type="nucleotide sequence ID" value="NZ_BAAALV010000002.1"/>
</dbReference>
<evidence type="ECO:0000313" key="3">
    <source>
        <dbReference type="Proteomes" id="UP001500784"/>
    </source>
</evidence>
<protein>
    <recommendedName>
        <fullName evidence="1">DUF4440 domain-containing protein</fullName>
    </recommendedName>
</protein>
<dbReference type="InterPro" id="IPR032710">
    <property type="entry name" value="NTF2-like_dom_sf"/>
</dbReference>
<name>A0ABN2P1J6_9MICC</name>
<reference evidence="2 3" key="1">
    <citation type="journal article" date="2019" name="Int. J. Syst. Evol. Microbiol.">
        <title>The Global Catalogue of Microorganisms (GCM) 10K type strain sequencing project: providing services to taxonomists for standard genome sequencing and annotation.</title>
        <authorList>
            <consortium name="The Broad Institute Genomics Platform"/>
            <consortium name="The Broad Institute Genome Sequencing Center for Infectious Disease"/>
            <person name="Wu L."/>
            <person name="Ma J."/>
        </authorList>
    </citation>
    <scope>NUCLEOTIDE SEQUENCE [LARGE SCALE GENOMIC DNA]</scope>
    <source>
        <strain evidence="2 3">JCM 13316</strain>
    </source>
</reference>
<proteinExistence type="predicted"/>
<dbReference type="EMBL" id="BAAALV010000002">
    <property type="protein sequence ID" value="GAA1908817.1"/>
    <property type="molecule type" value="Genomic_DNA"/>
</dbReference>
<sequence>MENELVELETAGWHALSTGPEEATAFYSEVLASQPVVLLTNGLRITDREQIIESMGGPPWTAFEIIEPREDYLGNDVGVLTYKVRADREGTPYTALLSSVYAREDGSWKLALHQHTPFEGQQL</sequence>
<dbReference type="SUPFAM" id="SSF54427">
    <property type="entry name" value="NTF2-like"/>
    <property type="match status" value="1"/>
</dbReference>
<evidence type="ECO:0000313" key="2">
    <source>
        <dbReference type="EMBL" id="GAA1908817.1"/>
    </source>
</evidence>
<keyword evidence="3" id="KW-1185">Reference proteome</keyword>
<evidence type="ECO:0000259" key="1">
    <source>
        <dbReference type="Pfam" id="PF14534"/>
    </source>
</evidence>
<organism evidence="2 3">
    <name type="scientific">Arthrobacter gandavensis</name>
    <dbReference type="NCBI Taxonomy" id="169960"/>
    <lineage>
        <taxon>Bacteria</taxon>
        <taxon>Bacillati</taxon>
        <taxon>Actinomycetota</taxon>
        <taxon>Actinomycetes</taxon>
        <taxon>Micrococcales</taxon>
        <taxon>Micrococcaceae</taxon>
        <taxon>Arthrobacter</taxon>
    </lineage>
</organism>
<dbReference type="Gene3D" id="3.10.450.50">
    <property type="match status" value="1"/>
</dbReference>
<accession>A0ABN2P1J6</accession>
<comment type="caution">
    <text evidence="2">The sequence shown here is derived from an EMBL/GenBank/DDBJ whole genome shotgun (WGS) entry which is preliminary data.</text>
</comment>
<dbReference type="Pfam" id="PF14534">
    <property type="entry name" value="DUF4440"/>
    <property type="match status" value="1"/>
</dbReference>
<gene>
    <name evidence="2" type="ORF">GCM10009688_11480</name>
</gene>
<feature type="domain" description="DUF4440" evidence="1">
    <location>
        <begin position="7"/>
        <end position="110"/>
    </location>
</feature>
<dbReference type="Proteomes" id="UP001500784">
    <property type="component" value="Unassembled WGS sequence"/>
</dbReference>